<dbReference type="PROSITE" id="PS50294">
    <property type="entry name" value="WD_REPEATS_REGION"/>
    <property type="match status" value="2"/>
</dbReference>
<dbReference type="HOGENOM" id="CLU_032683_4_0_1"/>
<accession>B8CFB4</accession>
<dbReference type="GeneID" id="7443681"/>
<dbReference type="STRING" id="35128.B8CFB4"/>
<sequence length="485" mass="53210">MRSDDDGDGHYDHDAPTTDGCGGIGDANSQRKGSDDVEDISYFATCSERYATIYEVINTSPSSDDDDDNNNNNNKSPPSNGSPQSLSVRQVYEDEDEGEYFYAIAFGARGVGSPAGHSPLDVHDSDINETDTNVVHIGGRAEQSTKKPNSSTLPSKRQKITSSNTLLLPCSSTQNGPPLLCLAGIRGVIKIIDTVRRSLFLTLDGHNDAITDLQFCPTNEWLLLSSSNDESIRLWNVQTGTNIAVFAGHCGHRGHVLSISWHCSGERFASAGMDNVVKLWNVTGEEDGNEKKEGIVEKAVKDSWKLAPKCFSTVIQQFPYFSTTSVHSDYVDCVQFVGDLLLSKSVNNTVVLWKPLLNDEGEARQHAESESSQHCTIPSSILFLREFALTHCSNWFVRFHSPPPYYKILALGNQKREVKLWNIGGDDGCHPSQKPFCTLVTRGGGIGFGDSVKCSTVVRMVRFSHCGSSLVAVCDDSTIWLWQTQ</sequence>
<evidence type="ECO:0000256" key="4">
    <source>
        <dbReference type="ARBA" id="ARBA00023015"/>
    </source>
</evidence>
<organism evidence="8 9">
    <name type="scientific">Thalassiosira pseudonana</name>
    <name type="common">Marine diatom</name>
    <name type="synonym">Cyclotella nana</name>
    <dbReference type="NCBI Taxonomy" id="35128"/>
    <lineage>
        <taxon>Eukaryota</taxon>
        <taxon>Sar</taxon>
        <taxon>Stramenopiles</taxon>
        <taxon>Ochrophyta</taxon>
        <taxon>Bacillariophyta</taxon>
        <taxon>Coscinodiscophyceae</taxon>
        <taxon>Thalassiosirophycidae</taxon>
        <taxon>Thalassiosirales</taxon>
        <taxon>Thalassiosiraceae</taxon>
        <taxon>Thalassiosira</taxon>
    </lineage>
</organism>
<dbReference type="RefSeq" id="XP_002294990.1">
    <property type="nucleotide sequence ID" value="XM_002294954.1"/>
</dbReference>
<keyword evidence="4" id="KW-0805">Transcription regulation</keyword>
<dbReference type="Gene3D" id="2.130.10.10">
    <property type="entry name" value="YVTN repeat-like/Quinoprotein amine dehydrogenase"/>
    <property type="match status" value="1"/>
</dbReference>
<evidence type="ECO:0000256" key="3">
    <source>
        <dbReference type="ARBA" id="ARBA00022737"/>
    </source>
</evidence>
<feature type="compositionally biased region" description="Basic and acidic residues" evidence="7">
    <location>
        <begin position="1"/>
        <end position="16"/>
    </location>
</feature>
<reference evidence="8 9" key="2">
    <citation type="journal article" date="2008" name="Nature">
        <title>The Phaeodactylum genome reveals the evolutionary history of diatom genomes.</title>
        <authorList>
            <person name="Bowler C."/>
            <person name="Allen A.E."/>
            <person name="Badger J.H."/>
            <person name="Grimwood J."/>
            <person name="Jabbari K."/>
            <person name="Kuo A."/>
            <person name="Maheswari U."/>
            <person name="Martens C."/>
            <person name="Maumus F."/>
            <person name="Otillar R.P."/>
            <person name="Rayko E."/>
            <person name="Salamov A."/>
            <person name="Vandepoele K."/>
            <person name="Beszteri B."/>
            <person name="Gruber A."/>
            <person name="Heijde M."/>
            <person name="Katinka M."/>
            <person name="Mock T."/>
            <person name="Valentin K."/>
            <person name="Verret F."/>
            <person name="Berges J.A."/>
            <person name="Brownlee C."/>
            <person name="Cadoret J.P."/>
            <person name="Chiovitti A."/>
            <person name="Choi C.J."/>
            <person name="Coesel S."/>
            <person name="De Martino A."/>
            <person name="Detter J.C."/>
            <person name="Durkin C."/>
            <person name="Falciatore A."/>
            <person name="Fournet J."/>
            <person name="Haruta M."/>
            <person name="Huysman M.J."/>
            <person name="Jenkins B.D."/>
            <person name="Jiroutova K."/>
            <person name="Jorgensen R.E."/>
            <person name="Joubert Y."/>
            <person name="Kaplan A."/>
            <person name="Kroger N."/>
            <person name="Kroth P.G."/>
            <person name="La Roche J."/>
            <person name="Lindquist E."/>
            <person name="Lommer M."/>
            <person name="Martin-Jezequel V."/>
            <person name="Lopez P.J."/>
            <person name="Lucas S."/>
            <person name="Mangogna M."/>
            <person name="McGinnis K."/>
            <person name="Medlin L.K."/>
            <person name="Montsant A."/>
            <person name="Oudot-Le Secq M.P."/>
            <person name="Napoli C."/>
            <person name="Obornik M."/>
            <person name="Parker M.S."/>
            <person name="Petit J.L."/>
            <person name="Porcel B.M."/>
            <person name="Poulsen N."/>
            <person name="Robison M."/>
            <person name="Rychlewski L."/>
            <person name="Rynearson T.A."/>
            <person name="Schmutz J."/>
            <person name="Shapiro H."/>
            <person name="Siaut M."/>
            <person name="Stanley M."/>
            <person name="Sussman M.R."/>
            <person name="Taylor A.R."/>
            <person name="Vardi A."/>
            <person name="von Dassow P."/>
            <person name="Vyverman W."/>
            <person name="Willis A."/>
            <person name="Wyrwicz L.S."/>
            <person name="Rokhsar D.S."/>
            <person name="Weissenbach J."/>
            <person name="Armbrust E.V."/>
            <person name="Green B.R."/>
            <person name="Van de Peer Y."/>
            <person name="Grigoriev I.V."/>
        </authorList>
    </citation>
    <scope>NUCLEOTIDE SEQUENCE [LARGE SCALE GENOMIC DNA]</scope>
    <source>
        <strain evidence="8 9">CCMP1335</strain>
    </source>
</reference>
<feature type="region of interest" description="Disordered" evidence="7">
    <location>
        <begin position="58"/>
        <end position="87"/>
    </location>
</feature>
<keyword evidence="2 6" id="KW-0853">WD repeat</keyword>
<feature type="compositionally biased region" description="Polar residues" evidence="7">
    <location>
        <begin position="146"/>
        <end position="159"/>
    </location>
</feature>
<feature type="repeat" description="WD" evidence="6">
    <location>
        <begin position="203"/>
        <end position="245"/>
    </location>
</feature>
<dbReference type="AlphaFoldDB" id="B8CFB4"/>
<dbReference type="SMART" id="SM00320">
    <property type="entry name" value="WD40"/>
    <property type="match status" value="4"/>
</dbReference>
<dbReference type="InParanoid" id="B8CFB4"/>
<evidence type="ECO:0000256" key="7">
    <source>
        <dbReference type="SAM" id="MobiDB-lite"/>
    </source>
</evidence>
<dbReference type="GO" id="GO:0031507">
    <property type="term" value="P:heterochromatin formation"/>
    <property type="evidence" value="ECO:0000318"/>
    <property type="project" value="GO_Central"/>
</dbReference>
<dbReference type="KEGG" id="tps:THAPSDRAFT_270065"/>
<proteinExistence type="inferred from homology"/>
<reference evidence="8 9" key="1">
    <citation type="journal article" date="2004" name="Science">
        <title>The genome of the diatom Thalassiosira pseudonana: ecology, evolution, and metabolism.</title>
        <authorList>
            <person name="Armbrust E.V."/>
            <person name="Berges J.A."/>
            <person name="Bowler C."/>
            <person name="Green B.R."/>
            <person name="Martinez D."/>
            <person name="Putnam N.H."/>
            <person name="Zhou S."/>
            <person name="Allen A.E."/>
            <person name="Apt K.E."/>
            <person name="Bechner M."/>
            <person name="Brzezinski M.A."/>
            <person name="Chaal B.K."/>
            <person name="Chiovitti A."/>
            <person name="Davis A.K."/>
            <person name="Demarest M.S."/>
            <person name="Detter J.C."/>
            <person name="Glavina T."/>
            <person name="Goodstein D."/>
            <person name="Hadi M.Z."/>
            <person name="Hellsten U."/>
            <person name="Hildebrand M."/>
            <person name="Jenkins B.D."/>
            <person name="Jurka J."/>
            <person name="Kapitonov V.V."/>
            <person name="Kroger N."/>
            <person name="Lau W.W."/>
            <person name="Lane T.W."/>
            <person name="Larimer F.W."/>
            <person name="Lippmeier J.C."/>
            <person name="Lucas S."/>
            <person name="Medina M."/>
            <person name="Montsant A."/>
            <person name="Obornik M."/>
            <person name="Parker M.S."/>
            <person name="Palenik B."/>
            <person name="Pazour G.J."/>
            <person name="Richardson P.M."/>
            <person name="Rynearson T.A."/>
            <person name="Saito M.A."/>
            <person name="Schwartz D.C."/>
            <person name="Thamatrakoln K."/>
            <person name="Valentin K."/>
            <person name="Vardi A."/>
            <person name="Wilkerson F.P."/>
            <person name="Rokhsar D.S."/>
        </authorList>
    </citation>
    <scope>NUCLEOTIDE SEQUENCE [LARGE SCALE GENOMIC DNA]</scope>
    <source>
        <strain evidence="8 9">CCMP1335</strain>
    </source>
</reference>
<evidence type="ECO:0000256" key="6">
    <source>
        <dbReference type="PROSITE-ProRule" id="PRU00221"/>
    </source>
</evidence>
<feature type="region of interest" description="Disordered" evidence="7">
    <location>
        <begin position="138"/>
        <end position="159"/>
    </location>
</feature>
<evidence type="ECO:0000256" key="1">
    <source>
        <dbReference type="ARBA" id="ARBA00008075"/>
    </source>
</evidence>
<comment type="similarity">
    <text evidence="1">Belongs to the WD repeat ESC family.</text>
</comment>
<feature type="compositionally biased region" description="Low complexity" evidence="7">
    <location>
        <begin position="70"/>
        <end position="85"/>
    </location>
</feature>
<feature type="repeat" description="WD" evidence="6">
    <location>
        <begin position="249"/>
        <end position="282"/>
    </location>
</feature>
<gene>
    <name evidence="8" type="ORF">THAPSDRAFT_270065</name>
</gene>
<dbReference type="InterPro" id="IPR036322">
    <property type="entry name" value="WD40_repeat_dom_sf"/>
</dbReference>
<keyword evidence="9" id="KW-1185">Reference proteome</keyword>
<dbReference type="PANTHER" id="PTHR10253">
    <property type="entry name" value="POLYCOMB PROTEIN"/>
    <property type="match status" value="1"/>
</dbReference>
<evidence type="ECO:0000313" key="8">
    <source>
        <dbReference type="EMBL" id="EED87770.1"/>
    </source>
</evidence>
<name>B8CFB4_THAPS</name>
<dbReference type="PaxDb" id="35128-Thaps270065"/>
<dbReference type="GO" id="GO:0000122">
    <property type="term" value="P:negative regulation of transcription by RNA polymerase II"/>
    <property type="evidence" value="ECO:0000318"/>
    <property type="project" value="GO_Central"/>
</dbReference>
<evidence type="ECO:0000256" key="5">
    <source>
        <dbReference type="ARBA" id="ARBA00023163"/>
    </source>
</evidence>
<protein>
    <submittedName>
        <fullName evidence="8">WD40-repeat protein</fullName>
    </submittedName>
</protein>
<dbReference type="InterPro" id="IPR051243">
    <property type="entry name" value="PcG_WD-repeat"/>
</dbReference>
<evidence type="ECO:0000313" key="9">
    <source>
        <dbReference type="Proteomes" id="UP000001449"/>
    </source>
</evidence>
<dbReference type="InterPro" id="IPR001680">
    <property type="entry name" value="WD40_rpt"/>
</dbReference>
<dbReference type="InterPro" id="IPR019775">
    <property type="entry name" value="WD40_repeat_CS"/>
</dbReference>
<dbReference type="EMBL" id="CM000653">
    <property type="protein sequence ID" value="EED87770.1"/>
    <property type="molecule type" value="Genomic_DNA"/>
</dbReference>
<feature type="region of interest" description="Disordered" evidence="7">
    <location>
        <begin position="1"/>
        <end position="37"/>
    </location>
</feature>
<evidence type="ECO:0000256" key="2">
    <source>
        <dbReference type="ARBA" id="ARBA00022574"/>
    </source>
</evidence>
<dbReference type="GO" id="GO:0035098">
    <property type="term" value="C:ESC/E(Z) complex"/>
    <property type="evidence" value="ECO:0000318"/>
    <property type="project" value="GO_Central"/>
</dbReference>
<dbReference type="Proteomes" id="UP000001449">
    <property type="component" value="Chromosome 22"/>
</dbReference>
<keyword evidence="5" id="KW-0804">Transcription</keyword>
<dbReference type="Pfam" id="PF00400">
    <property type="entry name" value="WD40"/>
    <property type="match status" value="2"/>
</dbReference>
<keyword evidence="3" id="KW-0677">Repeat</keyword>
<dbReference type="SUPFAM" id="SSF50978">
    <property type="entry name" value="WD40 repeat-like"/>
    <property type="match status" value="1"/>
</dbReference>
<dbReference type="eggNOG" id="KOG1034">
    <property type="taxonomic scope" value="Eukaryota"/>
</dbReference>
<dbReference type="InterPro" id="IPR015943">
    <property type="entry name" value="WD40/YVTN_repeat-like_dom_sf"/>
</dbReference>
<dbReference type="PROSITE" id="PS50082">
    <property type="entry name" value="WD_REPEATS_2"/>
    <property type="match status" value="2"/>
</dbReference>
<dbReference type="OMA" id="FATCSER"/>
<dbReference type="PROSITE" id="PS00678">
    <property type="entry name" value="WD_REPEATS_1"/>
    <property type="match status" value="1"/>
</dbReference>